<dbReference type="AlphaFoldDB" id="A0A7Y9FMN7"/>
<dbReference type="Pfam" id="PF00697">
    <property type="entry name" value="PRAI"/>
    <property type="match status" value="1"/>
</dbReference>
<dbReference type="GO" id="GO:0004640">
    <property type="term" value="F:phosphoribosylanthranilate isomerase activity"/>
    <property type="evidence" value="ECO:0007669"/>
    <property type="project" value="UniProtKB-UniRule"/>
</dbReference>
<keyword evidence="12" id="KW-1185">Reference proteome</keyword>
<evidence type="ECO:0000256" key="8">
    <source>
        <dbReference type="ARBA" id="ARBA00023235"/>
    </source>
</evidence>
<dbReference type="SUPFAM" id="SSF51366">
    <property type="entry name" value="Ribulose-phoshate binding barrel"/>
    <property type="match status" value="1"/>
</dbReference>
<dbReference type="CDD" id="cd00405">
    <property type="entry name" value="PRAI"/>
    <property type="match status" value="1"/>
</dbReference>
<keyword evidence="7 9" id="KW-0057">Aromatic amino acid biosynthesis</keyword>
<comment type="pathway">
    <text evidence="2 9">Amino-acid biosynthesis; L-tryptophan biosynthesis; L-tryptophan from chorismate: step 3/5.</text>
</comment>
<dbReference type="Proteomes" id="UP000517753">
    <property type="component" value="Unassembled WGS sequence"/>
</dbReference>
<evidence type="ECO:0000313" key="12">
    <source>
        <dbReference type="Proteomes" id="UP000517753"/>
    </source>
</evidence>
<dbReference type="InterPro" id="IPR001240">
    <property type="entry name" value="PRAI_dom"/>
</dbReference>
<feature type="domain" description="N-(5'phosphoribosyl) anthranilate isomerase (PRAI)" evidence="10">
    <location>
        <begin position="5"/>
        <end position="211"/>
    </location>
</feature>
<keyword evidence="5 9" id="KW-0028">Amino-acid biosynthesis</keyword>
<evidence type="ECO:0000256" key="3">
    <source>
        <dbReference type="ARBA" id="ARBA00012572"/>
    </source>
</evidence>
<comment type="caution">
    <text evidence="11">The sequence shown here is derived from an EMBL/GenBank/DDBJ whole genome shotgun (WGS) entry which is preliminary data.</text>
</comment>
<gene>
    <name evidence="9" type="primary">trpF</name>
    <name evidence="11" type="ORF">HD841_001900</name>
</gene>
<evidence type="ECO:0000256" key="2">
    <source>
        <dbReference type="ARBA" id="ARBA00004664"/>
    </source>
</evidence>
<evidence type="ECO:0000256" key="5">
    <source>
        <dbReference type="ARBA" id="ARBA00022605"/>
    </source>
</evidence>
<evidence type="ECO:0000256" key="9">
    <source>
        <dbReference type="HAMAP-Rule" id="MF_00135"/>
    </source>
</evidence>
<comment type="similarity">
    <text evidence="9">Belongs to the TrpF family.</text>
</comment>
<comment type="catalytic activity">
    <reaction evidence="1 9">
        <text>N-(5-phospho-beta-D-ribosyl)anthranilate = 1-(2-carboxyphenylamino)-1-deoxy-D-ribulose 5-phosphate</text>
        <dbReference type="Rhea" id="RHEA:21540"/>
        <dbReference type="ChEBI" id="CHEBI:18277"/>
        <dbReference type="ChEBI" id="CHEBI:58613"/>
        <dbReference type="EC" id="5.3.1.24"/>
    </reaction>
</comment>
<reference evidence="11 12" key="1">
    <citation type="submission" date="2020-08" db="EMBL/GenBank/DDBJ databases">
        <title>The Agave Microbiome: Exploring the role of microbial communities in plant adaptations to desert environments.</title>
        <authorList>
            <person name="Partida-Martinez L.P."/>
        </authorList>
    </citation>
    <scope>NUCLEOTIDE SEQUENCE [LARGE SCALE GENOMIC DNA]</scope>
    <source>
        <strain evidence="11 12">AS2.3</strain>
    </source>
</reference>
<dbReference type="PANTHER" id="PTHR42894">
    <property type="entry name" value="N-(5'-PHOSPHORIBOSYL)ANTHRANILATE ISOMERASE"/>
    <property type="match status" value="1"/>
</dbReference>
<dbReference type="RefSeq" id="WP_179508580.1">
    <property type="nucleotide sequence ID" value="NZ_JACCBY010000002.1"/>
</dbReference>
<evidence type="ECO:0000259" key="10">
    <source>
        <dbReference type="Pfam" id="PF00697"/>
    </source>
</evidence>
<dbReference type="HAMAP" id="MF_00135">
    <property type="entry name" value="PRAI"/>
    <property type="match status" value="1"/>
</dbReference>
<evidence type="ECO:0000256" key="4">
    <source>
        <dbReference type="ARBA" id="ARBA00022272"/>
    </source>
</evidence>
<dbReference type="UniPathway" id="UPA00035">
    <property type="reaction ID" value="UER00042"/>
</dbReference>
<dbReference type="EC" id="5.3.1.24" evidence="3 9"/>
<evidence type="ECO:0000256" key="1">
    <source>
        <dbReference type="ARBA" id="ARBA00001164"/>
    </source>
</evidence>
<accession>A0A7Y9FMN7</accession>
<keyword evidence="6 9" id="KW-0822">Tryptophan biosynthesis</keyword>
<dbReference type="InterPro" id="IPR013785">
    <property type="entry name" value="Aldolase_TIM"/>
</dbReference>
<dbReference type="InterPro" id="IPR044643">
    <property type="entry name" value="TrpF_fam"/>
</dbReference>
<organism evidence="11 12">
    <name type="scientific">Sphingomonas melonis</name>
    <dbReference type="NCBI Taxonomy" id="152682"/>
    <lineage>
        <taxon>Bacteria</taxon>
        <taxon>Pseudomonadati</taxon>
        <taxon>Pseudomonadota</taxon>
        <taxon>Alphaproteobacteria</taxon>
        <taxon>Sphingomonadales</taxon>
        <taxon>Sphingomonadaceae</taxon>
        <taxon>Sphingomonas</taxon>
    </lineage>
</organism>
<evidence type="ECO:0000256" key="6">
    <source>
        <dbReference type="ARBA" id="ARBA00022822"/>
    </source>
</evidence>
<sequence>MRTRVKICCIASLEEARIAMAAGADALGLVARMPSGPGPIADEAIAAIAAAVPPPVATFLLTAETSAAAIAAHVRATQPSAVQIVSHIDPAEAAALAARAPQVRRVQVIHVEGPEALAMIPLYAPHVHAFLLDSGRPNAPVAELGGTGRAHDWAISAAFVRASERPVFLAGGLTPDNVGEAIRRVRPFGLDLCSGVRRDGRLDAAKVAAFMAAVRRADADCG</sequence>
<proteinExistence type="inferred from homology"/>
<dbReference type="PANTHER" id="PTHR42894:SF1">
    <property type="entry name" value="N-(5'-PHOSPHORIBOSYL)ANTHRANILATE ISOMERASE"/>
    <property type="match status" value="1"/>
</dbReference>
<dbReference type="GO" id="GO:0000162">
    <property type="term" value="P:L-tryptophan biosynthetic process"/>
    <property type="evidence" value="ECO:0007669"/>
    <property type="project" value="UniProtKB-UniRule"/>
</dbReference>
<dbReference type="Gene3D" id="3.20.20.70">
    <property type="entry name" value="Aldolase class I"/>
    <property type="match status" value="1"/>
</dbReference>
<keyword evidence="8 9" id="KW-0413">Isomerase</keyword>
<evidence type="ECO:0000313" key="11">
    <source>
        <dbReference type="EMBL" id="NYD90120.1"/>
    </source>
</evidence>
<protein>
    <recommendedName>
        <fullName evidence="4 9">N-(5'-phosphoribosyl)anthranilate isomerase</fullName>
        <shortName evidence="9">PRAI</shortName>
        <ecNumber evidence="3 9">5.3.1.24</ecNumber>
    </recommendedName>
</protein>
<dbReference type="EMBL" id="JACCBY010000002">
    <property type="protein sequence ID" value="NYD90120.1"/>
    <property type="molecule type" value="Genomic_DNA"/>
</dbReference>
<name>A0A7Y9FMN7_9SPHN</name>
<dbReference type="InterPro" id="IPR011060">
    <property type="entry name" value="RibuloseP-bd_barrel"/>
</dbReference>
<evidence type="ECO:0000256" key="7">
    <source>
        <dbReference type="ARBA" id="ARBA00023141"/>
    </source>
</evidence>